<dbReference type="GO" id="GO:0005524">
    <property type="term" value="F:ATP binding"/>
    <property type="evidence" value="ECO:0007669"/>
    <property type="project" value="UniProtKB-KW"/>
</dbReference>
<dbReference type="Proteomes" id="UP000535543">
    <property type="component" value="Unassembled WGS sequence"/>
</dbReference>
<dbReference type="Pfam" id="PF05108">
    <property type="entry name" value="T7SS_ESX1_EccB"/>
    <property type="match status" value="1"/>
</dbReference>
<evidence type="ECO:0000256" key="9">
    <source>
        <dbReference type="ARBA" id="ARBA00023136"/>
    </source>
</evidence>
<evidence type="ECO:0000256" key="3">
    <source>
        <dbReference type="ARBA" id="ARBA00022475"/>
    </source>
</evidence>
<dbReference type="EMBL" id="VCQU01000004">
    <property type="protein sequence ID" value="NMN96241.1"/>
    <property type="molecule type" value="Genomic_DNA"/>
</dbReference>
<sequence length="495" mass="51949">MAAQPTTRLQVSGYRFLVRRMEHALVRRDVRMLHDPMRSQSRSLMVGAILASLGLAACAVLALLRPQDKLADNKIVVGKDSGAMFVIMGDTLHPVLNLASARLIVGSAAKPAIIKESELAKKPRGPLVGIPGAPSALPFDRSGSGRTWTVCDAVGSDGSSDLSTSVLIGDPTLGEHISDLGGGNAILVKNKDATYLVYDGKRAKVDVSGTTPDSTAVIAALALEGVTPRAISPGLFNAIPEVPQIVPPKIDAAGSKPSKEIAGQNIGAVIQSTRNEKTQYYVVLRDGVQAISSVTKDLIRFTNPSGSKDVEKVEPFDINKAGVVERLDVATYPETALAVTKPDEKPVSCLSWKPVRGTDEDSRSAQVSLLSGRALPIPDKSKAVKLAQADGSGEKADTVYLHPGDGAYIQATGIDPDSLRKDGTFFVADTGVRFGVPAGKDATALGFDTNPEPAPWPIVSLLAHGRTLDRESAVVAYDGLAPDDSTAALPEDSAN</sequence>
<dbReference type="InterPro" id="IPR007795">
    <property type="entry name" value="T7SS_EccB"/>
</dbReference>
<reference evidence="11 12" key="1">
    <citation type="submission" date="2019-05" db="EMBL/GenBank/DDBJ databases">
        <authorList>
            <person name="Lee S.D."/>
        </authorList>
    </citation>
    <scope>NUCLEOTIDE SEQUENCE [LARGE SCALE GENOMIC DNA]</scope>
    <source>
        <strain evidence="11 12">YC2-7</strain>
    </source>
</reference>
<evidence type="ECO:0000256" key="7">
    <source>
        <dbReference type="ARBA" id="ARBA00022840"/>
    </source>
</evidence>
<evidence type="ECO:0000256" key="8">
    <source>
        <dbReference type="ARBA" id="ARBA00022989"/>
    </source>
</evidence>
<dbReference type="Gene3D" id="2.40.50.910">
    <property type="entry name" value="Type VII secretion system EccB, repeat 3 domain"/>
    <property type="match status" value="1"/>
</dbReference>
<protein>
    <submittedName>
        <fullName evidence="11">Type VII secretion protein EccB</fullName>
    </submittedName>
</protein>
<comment type="similarity">
    <text evidence="2">Belongs to the EccB family.</text>
</comment>
<keyword evidence="7" id="KW-0067">ATP-binding</keyword>
<dbReference type="GO" id="GO:0005576">
    <property type="term" value="C:extracellular region"/>
    <property type="evidence" value="ECO:0007669"/>
    <property type="project" value="TreeGrafter"/>
</dbReference>
<dbReference type="PANTHER" id="PTHR40765:SF2">
    <property type="entry name" value="ESX-2 SECRETION SYSTEM ATPASE ECCB2"/>
    <property type="match status" value="1"/>
</dbReference>
<gene>
    <name evidence="11" type="primary">eccB</name>
    <name evidence="11" type="ORF">FGL95_14470</name>
</gene>
<dbReference type="GO" id="GO:0005886">
    <property type="term" value="C:plasma membrane"/>
    <property type="evidence" value="ECO:0007669"/>
    <property type="project" value="UniProtKB-SubCell"/>
</dbReference>
<dbReference type="Gene3D" id="3.30.2390.20">
    <property type="entry name" value="Type VII secretion system EccB, repeat 1 domain"/>
    <property type="match status" value="1"/>
</dbReference>
<dbReference type="RefSeq" id="WP_169587908.1">
    <property type="nucleotide sequence ID" value="NZ_VCQU01000004.1"/>
</dbReference>
<keyword evidence="6" id="KW-0378">Hydrolase</keyword>
<evidence type="ECO:0000313" key="12">
    <source>
        <dbReference type="Proteomes" id="UP000535543"/>
    </source>
</evidence>
<evidence type="ECO:0000256" key="5">
    <source>
        <dbReference type="ARBA" id="ARBA00022741"/>
    </source>
</evidence>
<evidence type="ECO:0000256" key="6">
    <source>
        <dbReference type="ARBA" id="ARBA00022801"/>
    </source>
</evidence>
<name>A0A848KDA8_9NOCA</name>
<evidence type="ECO:0000256" key="4">
    <source>
        <dbReference type="ARBA" id="ARBA00022692"/>
    </source>
</evidence>
<reference evidence="11 12" key="2">
    <citation type="submission" date="2020-06" db="EMBL/GenBank/DDBJ databases">
        <title>Antribacter stalactiti gen. nov., sp. nov., a new member of the family Nacardiaceae isolated from a cave.</title>
        <authorList>
            <person name="Kim I.S."/>
        </authorList>
    </citation>
    <scope>NUCLEOTIDE SEQUENCE [LARGE SCALE GENOMIC DNA]</scope>
    <source>
        <strain evidence="11 12">YC2-7</strain>
    </source>
</reference>
<dbReference type="AlphaFoldDB" id="A0A848KDA8"/>
<dbReference type="InterPro" id="IPR042485">
    <property type="entry name" value="T7SS_EccB_R3"/>
</dbReference>
<comment type="caution">
    <text evidence="11">The sequence shown here is derived from an EMBL/GenBank/DDBJ whole genome shotgun (WGS) entry which is preliminary data.</text>
</comment>
<keyword evidence="12" id="KW-1185">Reference proteome</keyword>
<keyword evidence="5" id="KW-0547">Nucleotide-binding</keyword>
<comment type="subcellular location">
    <subcellularLocation>
        <location evidence="1">Cell membrane</location>
        <topology evidence="1">Single-pass membrane protein</topology>
    </subcellularLocation>
</comment>
<keyword evidence="8 10" id="KW-1133">Transmembrane helix</keyword>
<keyword evidence="4 10" id="KW-0812">Transmembrane</keyword>
<proteinExistence type="inferred from homology"/>
<evidence type="ECO:0000256" key="1">
    <source>
        <dbReference type="ARBA" id="ARBA00004162"/>
    </source>
</evidence>
<dbReference type="PANTHER" id="PTHR40765">
    <property type="entry name" value="ESX-2 SECRETION SYSTEM ATPASE ECCB2"/>
    <property type="match status" value="1"/>
</dbReference>
<keyword evidence="3" id="KW-1003">Cell membrane</keyword>
<organism evidence="11 12">
    <name type="scientific">Antrihabitans stalactiti</name>
    <dbReference type="NCBI Taxonomy" id="2584121"/>
    <lineage>
        <taxon>Bacteria</taxon>
        <taxon>Bacillati</taxon>
        <taxon>Actinomycetota</taxon>
        <taxon>Actinomycetes</taxon>
        <taxon>Mycobacteriales</taxon>
        <taxon>Nocardiaceae</taxon>
        <taxon>Antrihabitans</taxon>
    </lineage>
</organism>
<accession>A0A848KDA8</accession>
<keyword evidence="9 10" id="KW-0472">Membrane</keyword>
<feature type="transmembrane region" description="Helical" evidence="10">
    <location>
        <begin position="44"/>
        <end position="64"/>
    </location>
</feature>
<evidence type="ECO:0000313" key="11">
    <source>
        <dbReference type="EMBL" id="NMN96241.1"/>
    </source>
</evidence>
<dbReference type="GO" id="GO:0016787">
    <property type="term" value="F:hydrolase activity"/>
    <property type="evidence" value="ECO:0007669"/>
    <property type="project" value="UniProtKB-KW"/>
</dbReference>
<evidence type="ECO:0000256" key="2">
    <source>
        <dbReference type="ARBA" id="ARBA00008149"/>
    </source>
</evidence>
<evidence type="ECO:0000256" key="10">
    <source>
        <dbReference type="SAM" id="Phobius"/>
    </source>
</evidence>
<dbReference type="InterPro" id="IPR044857">
    <property type="entry name" value="T7SS_EccB_R1"/>
</dbReference>
<dbReference type="NCBIfam" id="TIGR03919">
    <property type="entry name" value="T7SS_EccB"/>
    <property type="match status" value="1"/>
</dbReference>